<dbReference type="Gene3D" id="1.20.140.10">
    <property type="entry name" value="Butyryl-CoA Dehydrogenase, subunit A, domain 3"/>
    <property type="match status" value="1"/>
</dbReference>
<reference evidence="10 11" key="1">
    <citation type="submission" date="2019-03" db="EMBL/GenBank/DDBJ databases">
        <title>Genomics of glacier-inhabiting Cryobacterium strains.</title>
        <authorList>
            <person name="Liu Q."/>
            <person name="Xin Y.-H."/>
        </authorList>
    </citation>
    <scope>NUCLEOTIDE SEQUENCE [LARGE SCALE GENOMIC DNA]</scope>
    <source>
        <strain evidence="10 11">Sr39</strain>
    </source>
</reference>
<proteinExistence type="inferred from homology"/>
<feature type="domain" description="Acyl-CoA oxidase/dehydrogenase middle" evidence="8">
    <location>
        <begin position="129"/>
        <end position="225"/>
    </location>
</feature>
<evidence type="ECO:0000259" key="7">
    <source>
        <dbReference type="Pfam" id="PF00441"/>
    </source>
</evidence>
<dbReference type="Proteomes" id="UP000298170">
    <property type="component" value="Unassembled WGS sequence"/>
</dbReference>
<dbReference type="OrthoDB" id="8876745at2"/>
<dbReference type="RefSeq" id="WP_134513450.1">
    <property type="nucleotide sequence ID" value="NZ_SOHJ01000003.1"/>
</dbReference>
<comment type="similarity">
    <text evidence="2 6">Belongs to the acyl-CoA dehydrogenase family.</text>
</comment>
<dbReference type="PANTHER" id="PTHR48083">
    <property type="entry name" value="MEDIUM-CHAIN SPECIFIC ACYL-COA DEHYDROGENASE, MITOCHONDRIAL-RELATED"/>
    <property type="match status" value="1"/>
</dbReference>
<dbReference type="InterPro" id="IPR046373">
    <property type="entry name" value="Acyl-CoA_Oxase/DH_mid-dom_sf"/>
</dbReference>
<dbReference type="InterPro" id="IPR009075">
    <property type="entry name" value="AcylCo_DH/oxidase_C"/>
</dbReference>
<protein>
    <submittedName>
        <fullName evidence="10">Acyl-CoA dehydrogenase</fullName>
    </submittedName>
</protein>
<keyword evidence="11" id="KW-1185">Reference proteome</keyword>
<dbReference type="AlphaFoldDB" id="A0A4R9AHH7"/>
<dbReference type="InterPro" id="IPR009100">
    <property type="entry name" value="AcylCoA_DH/oxidase_NM_dom_sf"/>
</dbReference>
<dbReference type="SUPFAM" id="SSF47203">
    <property type="entry name" value="Acyl-CoA dehydrogenase C-terminal domain-like"/>
    <property type="match status" value="1"/>
</dbReference>
<comment type="caution">
    <text evidence="10">The sequence shown here is derived from an EMBL/GenBank/DDBJ whole genome shotgun (WGS) entry which is preliminary data.</text>
</comment>
<dbReference type="Gene3D" id="1.10.540.10">
    <property type="entry name" value="Acyl-CoA dehydrogenase/oxidase, N-terminal domain"/>
    <property type="match status" value="1"/>
</dbReference>
<dbReference type="GO" id="GO:0050660">
    <property type="term" value="F:flavin adenine dinucleotide binding"/>
    <property type="evidence" value="ECO:0007669"/>
    <property type="project" value="InterPro"/>
</dbReference>
<dbReference type="GO" id="GO:0005737">
    <property type="term" value="C:cytoplasm"/>
    <property type="evidence" value="ECO:0007669"/>
    <property type="project" value="TreeGrafter"/>
</dbReference>
<dbReference type="Pfam" id="PF02771">
    <property type="entry name" value="Acyl-CoA_dh_N"/>
    <property type="match status" value="1"/>
</dbReference>
<dbReference type="Gene3D" id="2.40.110.10">
    <property type="entry name" value="Butyryl-CoA Dehydrogenase, subunit A, domain 2"/>
    <property type="match status" value="1"/>
</dbReference>
<dbReference type="InterPro" id="IPR036250">
    <property type="entry name" value="AcylCo_DH-like_C"/>
</dbReference>
<dbReference type="Pfam" id="PF02770">
    <property type="entry name" value="Acyl-CoA_dh_M"/>
    <property type="match status" value="1"/>
</dbReference>
<evidence type="ECO:0000256" key="5">
    <source>
        <dbReference type="ARBA" id="ARBA00023002"/>
    </source>
</evidence>
<feature type="domain" description="Acyl-CoA dehydrogenase/oxidase C-terminal" evidence="7">
    <location>
        <begin position="237"/>
        <end position="384"/>
    </location>
</feature>
<name>A0A4R9AHH7_9MICO</name>
<dbReference type="InterPro" id="IPR013786">
    <property type="entry name" value="AcylCoA_DH/ox_N"/>
</dbReference>
<sequence length="392" mass="41202">MSVGSVTNLVVDQSDEQQSLRENVSALVGKFGRKYFQEVVRKGEKPDELWKALGDAGYLGVHISEENGGGGGGLADLAIVIEETSAAGCPVFMIVISPAICGTLLDSHGSPEQKAAWLPGIASGELKMAFAITEPDAGSNTHRITTTATPTDTGWTVTGQKYWTSGIDEADAVLVVARSAEADATGRHPLSLFIVPKDAPGLSFTPIDSALMMPEKQFTVFFDDVQVSHSAVVGGAGGGLKTVFAALNPERVAAASVANGIARYAIDRGAAYARDRTVWDVPIGTHQGVSHPLAKAHIDLQMARLITMRAAEIYDAGGDAGDTANMAKYAAGESAIAALDHAIQIHGGNGLSNEYGLTDLWFVARMFRTAPVSKEMILNHVASHSLGLPKSY</sequence>
<keyword evidence="4 6" id="KW-0274">FAD</keyword>
<evidence type="ECO:0000313" key="11">
    <source>
        <dbReference type="Proteomes" id="UP000298170"/>
    </source>
</evidence>
<evidence type="ECO:0000256" key="1">
    <source>
        <dbReference type="ARBA" id="ARBA00001974"/>
    </source>
</evidence>
<dbReference type="PANTHER" id="PTHR48083:SF1">
    <property type="entry name" value="DEHYDROGENASE, PUTATIVE (AFU_ORTHOLOGUE AFUA_7G06510)-RELATED"/>
    <property type="match status" value="1"/>
</dbReference>
<gene>
    <name evidence="10" type="ORF">E3T39_04085</name>
</gene>
<keyword evidence="5 6" id="KW-0560">Oxidoreductase</keyword>
<dbReference type="EMBL" id="SOHJ01000003">
    <property type="protein sequence ID" value="TFD62183.1"/>
    <property type="molecule type" value="Genomic_DNA"/>
</dbReference>
<evidence type="ECO:0000256" key="4">
    <source>
        <dbReference type="ARBA" id="ARBA00022827"/>
    </source>
</evidence>
<evidence type="ECO:0000256" key="6">
    <source>
        <dbReference type="RuleBase" id="RU362125"/>
    </source>
</evidence>
<organism evidence="10 11">
    <name type="scientific">Cryobacterium suzukii</name>
    <dbReference type="NCBI Taxonomy" id="1259198"/>
    <lineage>
        <taxon>Bacteria</taxon>
        <taxon>Bacillati</taxon>
        <taxon>Actinomycetota</taxon>
        <taxon>Actinomycetes</taxon>
        <taxon>Micrococcales</taxon>
        <taxon>Microbacteriaceae</taxon>
        <taxon>Cryobacterium</taxon>
    </lineage>
</organism>
<dbReference type="SUPFAM" id="SSF56645">
    <property type="entry name" value="Acyl-CoA dehydrogenase NM domain-like"/>
    <property type="match status" value="1"/>
</dbReference>
<dbReference type="GO" id="GO:0003995">
    <property type="term" value="F:acyl-CoA dehydrogenase activity"/>
    <property type="evidence" value="ECO:0007669"/>
    <property type="project" value="TreeGrafter"/>
</dbReference>
<keyword evidence="3 6" id="KW-0285">Flavoprotein</keyword>
<feature type="domain" description="Acyl-CoA dehydrogenase/oxidase N-terminal" evidence="9">
    <location>
        <begin position="14"/>
        <end position="125"/>
    </location>
</feature>
<evidence type="ECO:0000256" key="2">
    <source>
        <dbReference type="ARBA" id="ARBA00009347"/>
    </source>
</evidence>
<dbReference type="InterPro" id="IPR006091">
    <property type="entry name" value="Acyl-CoA_Oxase/DH_mid-dom"/>
</dbReference>
<dbReference type="GO" id="GO:0033539">
    <property type="term" value="P:fatty acid beta-oxidation using acyl-CoA dehydrogenase"/>
    <property type="evidence" value="ECO:0007669"/>
    <property type="project" value="TreeGrafter"/>
</dbReference>
<dbReference type="InterPro" id="IPR050741">
    <property type="entry name" value="Acyl-CoA_dehydrogenase"/>
</dbReference>
<evidence type="ECO:0000313" key="10">
    <source>
        <dbReference type="EMBL" id="TFD62183.1"/>
    </source>
</evidence>
<evidence type="ECO:0000259" key="8">
    <source>
        <dbReference type="Pfam" id="PF02770"/>
    </source>
</evidence>
<dbReference type="InterPro" id="IPR037069">
    <property type="entry name" value="AcylCoA_DH/ox_N_sf"/>
</dbReference>
<dbReference type="CDD" id="cd00567">
    <property type="entry name" value="ACAD"/>
    <property type="match status" value="1"/>
</dbReference>
<evidence type="ECO:0000256" key="3">
    <source>
        <dbReference type="ARBA" id="ARBA00022630"/>
    </source>
</evidence>
<dbReference type="Pfam" id="PF00441">
    <property type="entry name" value="Acyl-CoA_dh_1"/>
    <property type="match status" value="1"/>
</dbReference>
<dbReference type="FunFam" id="2.40.110.10:FF:000002">
    <property type="entry name" value="Acyl-CoA dehydrogenase fadE12"/>
    <property type="match status" value="1"/>
</dbReference>
<accession>A0A4R9AHH7</accession>
<dbReference type="PIRSF" id="PIRSF016578">
    <property type="entry name" value="HsaA"/>
    <property type="match status" value="1"/>
</dbReference>
<comment type="cofactor">
    <cofactor evidence="1 6">
        <name>FAD</name>
        <dbReference type="ChEBI" id="CHEBI:57692"/>
    </cofactor>
</comment>
<evidence type="ECO:0000259" key="9">
    <source>
        <dbReference type="Pfam" id="PF02771"/>
    </source>
</evidence>